<dbReference type="Pfam" id="PF13858">
    <property type="entry name" value="DUF4199"/>
    <property type="match status" value="1"/>
</dbReference>
<evidence type="ECO:0000256" key="1">
    <source>
        <dbReference type="SAM" id="Phobius"/>
    </source>
</evidence>
<gene>
    <name evidence="2" type="ORF">NEE14_005965</name>
</gene>
<keyword evidence="1" id="KW-0472">Membrane</keyword>
<keyword evidence="1" id="KW-1133">Transmembrane helix</keyword>
<reference evidence="2 3" key="1">
    <citation type="submission" date="2024-02" db="EMBL/GenBank/DDBJ databases">
        <title>Whole genome sequencing of Parabacteroides sp. AD58.</title>
        <authorList>
            <person name="Chaplin A.V."/>
            <person name="Pikina A.P."/>
            <person name="Sokolova S.R."/>
            <person name="Korostin D.O."/>
            <person name="Efimov B.A."/>
        </authorList>
    </citation>
    <scope>NUCLEOTIDE SEQUENCE [LARGE SCALE GENOMIC DNA]</scope>
    <source>
        <strain evidence="2 3">AD58</strain>
    </source>
</reference>
<feature type="transmembrane region" description="Helical" evidence="1">
    <location>
        <begin position="145"/>
        <end position="163"/>
    </location>
</feature>
<dbReference type="InterPro" id="IPR025250">
    <property type="entry name" value="DUF4199"/>
</dbReference>
<name>A0ABZ2IVU4_9BACT</name>
<feature type="transmembrane region" description="Helical" evidence="1">
    <location>
        <begin position="77"/>
        <end position="97"/>
    </location>
</feature>
<keyword evidence="1" id="KW-0812">Transmembrane</keyword>
<proteinExistence type="predicted"/>
<dbReference type="EMBL" id="CP146284">
    <property type="protein sequence ID" value="WWV67510.1"/>
    <property type="molecule type" value="Genomic_DNA"/>
</dbReference>
<accession>A0ABZ2IVU4</accession>
<dbReference type="Proteomes" id="UP001320603">
    <property type="component" value="Chromosome"/>
</dbReference>
<dbReference type="RefSeq" id="WP_251967133.1">
    <property type="nucleotide sequence ID" value="NZ_CP146284.1"/>
</dbReference>
<organism evidence="2 3">
    <name type="scientific">Parabacteroides absconsus</name>
    <dbReference type="NCBI Taxonomy" id="2951805"/>
    <lineage>
        <taxon>Bacteria</taxon>
        <taxon>Pseudomonadati</taxon>
        <taxon>Bacteroidota</taxon>
        <taxon>Bacteroidia</taxon>
        <taxon>Bacteroidales</taxon>
        <taxon>Tannerellaceae</taxon>
        <taxon>Parabacteroides</taxon>
    </lineage>
</organism>
<keyword evidence="3" id="KW-1185">Reference proteome</keyword>
<evidence type="ECO:0000313" key="2">
    <source>
        <dbReference type="EMBL" id="WWV67510.1"/>
    </source>
</evidence>
<feature type="transmembrane region" description="Helical" evidence="1">
    <location>
        <begin position="12"/>
        <end position="30"/>
    </location>
</feature>
<feature type="transmembrane region" description="Helical" evidence="1">
    <location>
        <begin position="36"/>
        <end position="57"/>
    </location>
</feature>
<protein>
    <submittedName>
        <fullName evidence="2">DUF4199 domain-containing protein</fullName>
    </submittedName>
</protein>
<sequence length="171" mass="19494">MENKNSGLLSAAMSYGFSLGIFWIVKYLFYMFSLRFSFLVVIYWGMSLVVPYLAYLLTKRYREDLGGMISFAQAWRFGVLIYLFAAILVSIMHYLFYRFVAPPDFLTSAVTQTIESLKQMQVDSKVISSIEAMNFSPIHMALQGIINNIFYGIVLSIPVAALVSRKDSRSI</sequence>
<evidence type="ECO:0000313" key="3">
    <source>
        <dbReference type="Proteomes" id="UP001320603"/>
    </source>
</evidence>